<organism evidence="2 3">
    <name type="scientific">Roseofilum reptotaenium AO1-A</name>
    <dbReference type="NCBI Taxonomy" id="1925591"/>
    <lineage>
        <taxon>Bacteria</taxon>
        <taxon>Bacillati</taxon>
        <taxon>Cyanobacteriota</taxon>
        <taxon>Cyanophyceae</taxon>
        <taxon>Desertifilales</taxon>
        <taxon>Desertifilaceae</taxon>
        <taxon>Roseofilum</taxon>
    </lineage>
</organism>
<evidence type="ECO:0000313" key="2">
    <source>
        <dbReference type="EMBL" id="OJJ22256.1"/>
    </source>
</evidence>
<name>A0A1L9QMH6_9CYAN</name>
<comment type="caution">
    <text evidence="2">The sequence shown here is derived from an EMBL/GenBank/DDBJ whole genome shotgun (WGS) entry which is preliminary data.</text>
</comment>
<keyword evidence="3" id="KW-1185">Reference proteome</keyword>
<dbReference type="InterPro" id="IPR012296">
    <property type="entry name" value="Nuclease_put_TT1808"/>
</dbReference>
<sequence length="190" mass="22072">MISSEVKTVRWTIDDLEGFPDNGTRYEIIDGELFMTRSPHLNHQDISGAIYTELRIWSKKTGLGKPFFCPGVIFSNSDNVIPDLVWISRERLSQVLDESGHFTGAPELVIEILSKSEKDKKRDKETKLKLYSVQGVREYWIVDYQQREIEIYRRNQGSLEKAVTLFEQDTLTSPLLPDFQCPLEVLWEDE</sequence>
<gene>
    <name evidence="2" type="ORF">BI308_19755</name>
</gene>
<evidence type="ECO:0000313" key="3">
    <source>
        <dbReference type="Proteomes" id="UP000183940"/>
    </source>
</evidence>
<dbReference type="SUPFAM" id="SSF52980">
    <property type="entry name" value="Restriction endonuclease-like"/>
    <property type="match status" value="1"/>
</dbReference>
<reference evidence="2" key="1">
    <citation type="submission" date="2016-10" db="EMBL/GenBank/DDBJ databases">
        <title>CRISPR-Cas defence system in Roseofilum reptotaenium: evidence of a bacteriophage-cyanobacterium arms race in the coral black band disease.</title>
        <authorList>
            <person name="Buerger P."/>
            <person name="Wood-Charlson E.M."/>
            <person name="Weynberg K.D."/>
            <person name="Willis B."/>
            <person name="Van Oppen M.J."/>
        </authorList>
    </citation>
    <scope>NUCLEOTIDE SEQUENCE [LARGE SCALE GENOMIC DNA]</scope>
    <source>
        <strain evidence="2">AO1-A</strain>
    </source>
</reference>
<dbReference type="Gene3D" id="3.90.1570.10">
    <property type="entry name" value="tt1808, chain A"/>
    <property type="match status" value="1"/>
</dbReference>
<accession>A0A1L9QMH6</accession>
<proteinExistence type="predicted"/>
<dbReference type="AlphaFoldDB" id="A0A1L9QMH6"/>
<dbReference type="Proteomes" id="UP000183940">
    <property type="component" value="Unassembled WGS sequence"/>
</dbReference>
<dbReference type="CDD" id="cd06260">
    <property type="entry name" value="DUF820-like"/>
    <property type="match status" value="1"/>
</dbReference>
<dbReference type="PANTHER" id="PTHR34107:SF4">
    <property type="entry name" value="SLL1222 PROTEIN"/>
    <property type="match status" value="1"/>
</dbReference>
<dbReference type="InterPro" id="IPR008538">
    <property type="entry name" value="Uma2"/>
</dbReference>
<dbReference type="InterPro" id="IPR011335">
    <property type="entry name" value="Restrct_endonuc-II-like"/>
</dbReference>
<dbReference type="PANTHER" id="PTHR34107">
    <property type="entry name" value="SLL0198 PROTEIN-RELATED"/>
    <property type="match status" value="1"/>
</dbReference>
<dbReference type="EMBL" id="MLAW01000043">
    <property type="protein sequence ID" value="OJJ22256.1"/>
    <property type="molecule type" value="Genomic_DNA"/>
</dbReference>
<protein>
    <recommendedName>
        <fullName evidence="1">Putative restriction endonuclease domain-containing protein</fullName>
    </recommendedName>
</protein>
<evidence type="ECO:0000259" key="1">
    <source>
        <dbReference type="Pfam" id="PF05685"/>
    </source>
</evidence>
<dbReference type="STRING" id="1925591.BI308_19755"/>
<dbReference type="Pfam" id="PF05685">
    <property type="entry name" value="Uma2"/>
    <property type="match status" value="1"/>
</dbReference>
<feature type="domain" description="Putative restriction endonuclease" evidence="1">
    <location>
        <begin position="17"/>
        <end position="183"/>
    </location>
</feature>